<dbReference type="SUPFAM" id="SSF52540">
    <property type="entry name" value="P-loop containing nucleoside triphosphate hydrolases"/>
    <property type="match status" value="1"/>
</dbReference>
<dbReference type="AlphaFoldDB" id="A0ABC8LVG2"/>
<keyword evidence="3" id="KW-1185">Reference proteome</keyword>
<sequence length="142" mass="15943">MNLIVVYSDRCTQDDVPSDENLCEEDDSKLSLQLAIVGRPNVGKSTLLNALLKEERVLVGPEAGITRDAVRVQFEFQGRTVYMVDTDGWQERTKRDKGPASLSIMQSRKSLMRAHIVALVLDAEEVLSYSNIVAFFLLQKLN</sequence>
<dbReference type="InterPro" id="IPR006073">
    <property type="entry name" value="GTP-bd"/>
</dbReference>
<dbReference type="InterPro" id="IPR027417">
    <property type="entry name" value="P-loop_NTPase"/>
</dbReference>
<organism evidence="2 3">
    <name type="scientific">Eruca vesicaria subsp. sativa</name>
    <name type="common">Garden rocket</name>
    <name type="synonym">Eruca sativa</name>
    <dbReference type="NCBI Taxonomy" id="29727"/>
    <lineage>
        <taxon>Eukaryota</taxon>
        <taxon>Viridiplantae</taxon>
        <taxon>Streptophyta</taxon>
        <taxon>Embryophyta</taxon>
        <taxon>Tracheophyta</taxon>
        <taxon>Spermatophyta</taxon>
        <taxon>Magnoliopsida</taxon>
        <taxon>eudicotyledons</taxon>
        <taxon>Gunneridae</taxon>
        <taxon>Pentapetalae</taxon>
        <taxon>rosids</taxon>
        <taxon>malvids</taxon>
        <taxon>Brassicales</taxon>
        <taxon>Brassicaceae</taxon>
        <taxon>Brassiceae</taxon>
        <taxon>Eruca</taxon>
    </lineage>
</organism>
<dbReference type="NCBIfam" id="TIGR00231">
    <property type="entry name" value="small_GTP"/>
    <property type="match status" value="1"/>
</dbReference>
<dbReference type="PRINTS" id="PR00326">
    <property type="entry name" value="GTP1OBG"/>
</dbReference>
<evidence type="ECO:0000259" key="1">
    <source>
        <dbReference type="Pfam" id="PF01926"/>
    </source>
</evidence>
<dbReference type="InterPro" id="IPR005225">
    <property type="entry name" value="Small_GTP-bd"/>
</dbReference>
<dbReference type="PANTHER" id="PTHR43834:SF6">
    <property type="entry name" value="GTPASE DER"/>
    <property type="match status" value="1"/>
</dbReference>
<name>A0ABC8LVG2_ERUVS</name>
<comment type="caution">
    <text evidence="2">The sequence shown here is derived from an EMBL/GenBank/DDBJ whole genome shotgun (WGS) entry which is preliminary data.</text>
</comment>
<accession>A0ABC8LVG2</accession>
<gene>
    <name evidence="2" type="ORF">ERUC_LOCUS39902</name>
</gene>
<dbReference type="PANTHER" id="PTHR43834">
    <property type="entry name" value="GTPASE DER"/>
    <property type="match status" value="1"/>
</dbReference>
<dbReference type="EMBL" id="CAKOAT010745154">
    <property type="protein sequence ID" value="CAH8387419.1"/>
    <property type="molecule type" value="Genomic_DNA"/>
</dbReference>
<evidence type="ECO:0000313" key="3">
    <source>
        <dbReference type="Proteomes" id="UP001642260"/>
    </source>
</evidence>
<evidence type="ECO:0000313" key="2">
    <source>
        <dbReference type="EMBL" id="CAH8387419.1"/>
    </source>
</evidence>
<feature type="domain" description="G" evidence="1">
    <location>
        <begin position="34"/>
        <end position="126"/>
    </location>
</feature>
<dbReference type="Proteomes" id="UP001642260">
    <property type="component" value="Unassembled WGS sequence"/>
</dbReference>
<proteinExistence type="predicted"/>
<dbReference type="Pfam" id="PF01926">
    <property type="entry name" value="MMR_HSR1"/>
    <property type="match status" value="1"/>
</dbReference>
<dbReference type="Gene3D" id="3.40.50.300">
    <property type="entry name" value="P-loop containing nucleotide triphosphate hydrolases"/>
    <property type="match status" value="1"/>
</dbReference>
<reference evidence="2 3" key="1">
    <citation type="submission" date="2022-03" db="EMBL/GenBank/DDBJ databases">
        <authorList>
            <person name="Macdonald S."/>
            <person name="Ahmed S."/>
            <person name="Newling K."/>
        </authorList>
    </citation>
    <scope>NUCLEOTIDE SEQUENCE [LARGE SCALE GENOMIC DNA]</scope>
</reference>
<protein>
    <recommendedName>
        <fullName evidence="1">G domain-containing protein</fullName>
    </recommendedName>
</protein>